<dbReference type="InterPro" id="IPR011701">
    <property type="entry name" value="MFS"/>
</dbReference>
<gene>
    <name evidence="2" type="ORF">GCM10010439_35940</name>
</gene>
<feature type="transmembrane region" description="Helical" evidence="1">
    <location>
        <begin position="304"/>
        <end position="326"/>
    </location>
</feature>
<feature type="transmembrane region" description="Helical" evidence="1">
    <location>
        <begin position="367"/>
        <end position="386"/>
    </location>
</feature>
<dbReference type="Proteomes" id="UP001501842">
    <property type="component" value="Unassembled WGS sequence"/>
</dbReference>
<evidence type="ECO:0000313" key="3">
    <source>
        <dbReference type="Proteomes" id="UP001501842"/>
    </source>
</evidence>
<proteinExistence type="predicted"/>
<feature type="transmembrane region" description="Helical" evidence="1">
    <location>
        <begin position="338"/>
        <end position="361"/>
    </location>
</feature>
<feature type="transmembrane region" description="Helical" evidence="1">
    <location>
        <begin position="47"/>
        <end position="68"/>
    </location>
</feature>
<protein>
    <submittedName>
        <fullName evidence="2">MFS transporter</fullName>
    </submittedName>
</protein>
<sequence>MIDPYRELLLEVPGARYFVPAGVVGRMAMSMMGIGIVLMVTATYGGYGLAGAVAATCSLCSAFAAPFVARWVDRFGQRRVLVPLVLADTAAMLALVLCAVLALPAWTLFPAAFLVGVTTPSMSGLVRARWSHLLADRESRLGTAFSLESVLDEIVFITGPVLVTVLATAAHPSAGLVAAAGFTLVGCLFFAAQRSSEPPPHPHQRAGRSALLMPGMPRMAAVFLFLGVIFGSVEVGAIAFAEEAGRRSLAGVVLASYAAGSGAAGLWYGARSWKRPLPFRFRAGLALMTAGLVPLVLIEGLPPMLFVIFFSGLAISPTIIPAYGVLERLVSGPQLTEGLTWASTAIGLGMAAGAAAGGRLIDARGSAWSFGLALGAGLLAVLAVTAKGSRFDEDL</sequence>
<feature type="transmembrane region" description="Helical" evidence="1">
    <location>
        <begin position="247"/>
        <end position="269"/>
    </location>
</feature>
<feature type="transmembrane region" description="Helical" evidence="1">
    <location>
        <begin position="149"/>
        <end position="167"/>
    </location>
</feature>
<evidence type="ECO:0000313" key="2">
    <source>
        <dbReference type="EMBL" id="GAA2728212.1"/>
    </source>
</evidence>
<dbReference type="PANTHER" id="PTHR23542">
    <property type="match status" value="1"/>
</dbReference>
<organism evidence="2 3">
    <name type="scientific">Actinocorallia aurantiaca</name>
    <dbReference type="NCBI Taxonomy" id="46204"/>
    <lineage>
        <taxon>Bacteria</taxon>
        <taxon>Bacillati</taxon>
        <taxon>Actinomycetota</taxon>
        <taxon>Actinomycetes</taxon>
        <taxon>Streptosporangiales</taxon>
        <taxon>Thermomonosporaceae</taxon>
        <taxon>Actinocorallia</taxon>
    </lineage>
</organism>
<dbReference type="EMBL" id="BAAATZ010000012">
    <property type="protein sequence ID" value="GAA2728212.1"/>
    <property type="molecule type" value="Genomic_DNA"/>
</dbReference>
<dbReference type="SUPFAM" id="SSF103473">
    <property type="entry name" value="MFS general substrate transporter"/>
    <property type="match status" value="1"/>
</dbReference>
<dbReference type="Gene3D" id="1.20.1250.20">
    <property type="entry name" value="MFS general substrate transporter like domains"/>
    <property type="match status" value="2"/>
</dbReference>
<feature type="transmembrane region" description="Helical" evidence="1">
    <location>
        <begin position="173"/>
        <end position="192"/>
    </location>
</feature>
<comment type="caution">
    <text evidence="2">The sequence shown here is derived from an EMBL/GenBank/DDBJ whole genome shotgun (WGS) entry which is preliminary data.</text>
</comment>
<keyword evidence="3" id="KW-1185">Reference proteome</keyword>
<feature type="transmembrane region" description="Helical" evidence="1">
    <location>
        <begin position="21"/>
        <end position="41"/>
    </location>
</feature>
<reference evidence="2 3" key="1">
    <citation type="journal article" date="2019" name="Int. J. Syst. Evol. Microbiol.">
        <title>The Global Catalogue of Microorganisms (GCM) 10K type strain sequencing project: providing services to taxonomists for standard genome sequencing and annotation.</title>
        <authorList>
            <consortium name="The Broad Institute Genomics Platform"/>
            <consortium name="The Broad Institute Genome Sequencing Center for Infectious Disease"/>
            <person name="Wu L."/>
            <person name="Ma J."/>
        </authorList>
    </citation>
    <scope>NUCLEOTIDE SEQUENCE [LARGE SCALE GENOMIC DNA]</scope>
    <source>
        <strain evidence="2 3">JCM 8201</strain>
    </source>
</reference>
<evidence type="ECO:0000256" key="1">
    <source>
        <dbReference type="SAM" id="Phobius"/>
    </source>
</evidence>
<dbReference type="PANTHER" id="PTHR23542:SF1">
    <property type="entry name" value="MAJOR FACILITATOR SUPERFAMILY (MFS) PROFILE DOMAIN-CONTAINING PROTEIN"/>
    <property type="match status" value="1"/>
</dbReference>
<dbReference type="RefSeq" id="WP_344451573.1">
    <property type="nucleotide sequence ID" value="NZ_BAAATZ010000012.1"/>
</dbReference>
<accession>A0ABN3UE45</accession>
<feature type="transmembrane region" description="Helical" evidence="1">
    <location>
        <begin position="281"/>
        <end position="298"/>
    </location>
</feature>
<dbReference type="Pfam" id="PF07690">
    <property type="entry name" value="MFS_1"/>
    <property type="match status" value="1"/>
</dbReference>
<dbReference type="InterPro" id="IPR036259">
    <property type="entry name" value="MFS_trans_sf"/>
</dbReference>
<keyword evidence="1" id="KW-1133">Transmembrane helix</keyword>
<feature type="transmembrane region" description="Helical" evidence="1">
    <location>
        <begin position="220"/>
        <end position="241"/>
    </location>
</feature>
<name>A0ABN3UE45_9ACTN</name>
<keyword evidence="1" id="KW-0812">Transmembrane</keyword>
<keyword evidence="1" id="KW-0472">Membrane</keyword>